<dbReference type="RefSeq" id="WP_307517488.1">
    <property type="nucleotide sequence ID" value="NZ_JAUSZI010000002.1"/>
</dbReference>
<gene>
    <name evidence="2" type="ORF">QF035_000197</name>
</gene>
<feature type="transmembrane region" description="Helical" evidence="1">
    <location>
        <begin position="56"/>
        <end position="74"/>
    </location>
</feature>
<keyword evidence="1" id="KW-1133">Transmembrane helix</keyword>
<dbReference type="GO" id="GO:0051301">
    <property type="term" value="P:cell division"/>
    <property type="evidence" value="ECO:0007669"/>
    <property type="project" value="UniProtKB-KW"/>
</dbReference>
<name>A0ABU0SGB4_9ACTN</name>
<evidence type="ECO:0000313" key="2">
    <source>
        <dbReference type="EMBL" id="MDQ1022615.1"/>
    </source>
</evidence>
<reference evidence="2 3" key="1">
    <citation type="submission" date="2023-07" db="EMBL/GenBank/DDBJ databases">
        <title>Comparative genomics of wheat-associated soil bacteria to identify genetic determinants of phenazine resistance.</title>
        <authorList>
            <person name="Mouncey N."/>
        </authorList>
    </citation>
    <scope>NUCLEOTIDE SEQUENCE [LARGE SCALE GENOMIC DNA]</scope>
    <source>
        <strain evidence="2 3">V2I4</strain>
    </source>
</reference>
<dbReference type="Proteomes" id="UP001230328">
    <property type="component" value="Unassembled WGS sequence"/>
</dbReference>
<keyword evidence="2" id="KW-0132">Cell division</keyword>
<comment type="caution">
    <text evidence="2">The sequence shown here is derived from an EMBL/GenBank/DDBJ whole genome shotgun (WGS) entry which is preliminary data.</text>
</comment>
<sequence length="187" mass="20373">MAVPDDEWGRPRLIGEPHAAEQAQFIAAPLLAGAAVALIGVLAADGARFRWPGPAILCFTAAAICLIGSIQLAFRARRHLYSPAELYDWWKGQTPPEQEVLVEEQQRNFELWLRWTNRAGTAYNLGVTALGVGAVGLLAPPEAASQDHAIMRWLATAAVAASAGWELALTVQPWTSRAAEWLRREDP</sequence>
<accession>A0ABU0SGB4</accession>
<keyword evidence="2" id="KW-0131">Cell cycle</keyword>
<keyword evidence="1" id="KW-0472">Membrane</keyword>
<proteinExistence type="predicted"/>
<dbReference type="EMBL" id="JAUSZI010000002">
    <property type="protein sequence ID" value="MDQ1022615.1"/>
    <property type="molecule type" value="Genomic_DNA"/>
</dbReference>
<keyword evidence="1" id="KW-0812">Transmembrane</keyword>
<evidence type="ECO:0000256" key="1">
    <source>
        <dbReference type="SAM" id="Phobius"/>
    </source>
</evidence>
<organism evidence="2 3">
    <name type="scientific">Streptomyces umbrinus</name>
    <dbReference type="NCBI Taxonomy" id="67370"/>
    <lineage>
        <taxon>Bacteria</taxon>
        <taxon>Bacillati</taxon>
        <taxon>Actinomycetota</taxon>
        <taxon>Actinomycetes</taxon>
        <taxon>Kitasatosporales</taxon>
        <taxon>Streptomycetaceae</taxon>
        <taxon>Streptomyces</taxon>
        <taxon>Streptomyces phaeochromogenes group</taxon>
    </lineage>
</organism>
<keyword evidence="3" id="KW-1185">Reference proteome</keyword>
<evidence type="ECO:0000313" key="3">
    <source>
        <dbReference type="Proteomes" id="UP001230328"/>
    </source>
</evidence>
<feature type="transmembrane region" description="Helical" evidence="1">
    <location>
        <begin position="25"/>
        <end position="44"/>
    </location>
</feature>
<protein>
    <submittedName>
        <fullName evidence="2">Cell division protein FtsW (Lipid II flippase)</fullName>
    </submittedName>
</protein>